<keyword evidence="2" id="KW-1185">Reference proteome</keyword>
<gene>
    <name evidence="1" type="ORF">NDU88_002035</name>
</gene>
<reference evidence="1" key="1">
    <citation type="journal article" date="2022" name="bioRxiv">
        <title>Sequencing and chromosome-scale assembly of the giantPleurodeles waltlgenome.</title>
        <authorList>
            <person name="Brown T."/>
            <person name="Elewa A."/>
            <person name="Iarovenko S."/>
            <person name="Subramanian E."/>
            <person name="Araus A.J."/>
            <person name="Petzold A."/>
            <person name="Susuki M."/>
            <person name="Suzuki K.-i.T."/>
            <person name="Hayashi T."/>
            <person name="Toyoda A."/>
            <person name="Oliveira C."/>
            <person name="Osipova E."/>
            <person name="Leigh N.D."/>
            <person name="Simon A."/>
            <person name="Yun M.H."/>
        </authorList>
    </citation>
    <scope>NUCLEOTIDE SEQUENCE</scope>
    <source>
        <strain evidence="1">20211129_DDA</strain>
        <tissue evidence="1">Liver</tissue>
    </source>
</reference>
<dbReference type="Proteomes" id="UP001066276">
    <property type="component" value="Chromosome 1_2"/>
</dbReference>
<dbReference type="EMBL" id="JANPWB010000002">
    <property type="protein sequence ID" value="KAJ1206633.1"/>
    <property type="molecule type" value="Genomic_DNA"/>
</dbReference>
<evidence type="ECO:0000313" key="1">
    <source>
        <dbReference type="EMBL" id="KAJ1206633.1"/>
    </source>
</evidence>
<accession>A0AAV7W248</accession>
<evidence type="ECO:0000313" key="2">
    <source>
        <dbReference type="Proteomes" id="UP001066276"/>
    </source>
</evidence>
<organism evidence="1 2">
    <name type="scientific">Pleurodeles waltl</name>
    <name type="common">Iberian ribbed newt</name>
    <dbReference type="NCBI Taxonomy" id="8319"/>
    <lineage>
        <taxon>Eukaryota</taxon>
        <taxon>Metazoa</taxon>
        <taxon>Chordata</taxon>
        <taxon>Craniata</taxon>
        <taxon>Vertebrata</taxon>
        <taxon>Euteleostomi</taxon>
        <taxon>Amphibia</taxon>
        <taxon>Batrachia</taxon>
        <taxon>Caudata</taxon>
        <taxon>Salamandroidea</taxon>
        <taxon>Salamandridae</taxon>
        <taxon>Pleurodelinae</taxon>
        <taxon>Pleurodeles</taxon>
    </lineage>
</organism>
<proteinExistence type="predicted"/>
<protein>
    <submittedName>
        <fullName evidence="1">Uncharacterized protein</fullName>
    </submittedName>
</protein>
<name>A0AAV7W248_PLEWA</name>
<comment type="caution">
    <text evidence="1">The sequence shown here is derived from an EMBL/GenBank/DDBJ whole genome shotgun (WGS) entry which is preliminary data.</text>
</comment>
<dbReference type="AlphaFoldDB" id="A0AAV7W248"/>
<sequence>MRVQPCRSPVSQAAPISAGHQASNKFSNFYESPTFGGLGPRRTKASAVFPTELCQGAEVKERRGDRPMWMSQDLHALPAEPRHSAGGFRTC</sequence>